<keyword evidence="5" id="KW-1185">Reference proteome</keyword>
<proteinExistence type="inferred from homology"/>
<dbReference type="PANTHER" id="PTHR46118:SF4">
    <property type="entry name" value="PROTEIN ABHD11"/>
    <property type="match status" value="1"/>
</dbReference>
<evidence type="ECO:0000313" key="4">
    <source>
        <dbReference type="EMBL" id="RKF54763.1"/>
    </source>
</evidence>
<evidence type="ECO:0000256" key="1">
    <source>
        <dbReference type="ARBA" id="ARBA00008645"/>
    </source>
</evidence>
<feature type="domain" description="AB hydrolase-1" evidence="3">
    <location>
        <begin position="44"/>
        <end position="293"/>
    </location>
</feature>
<name>A0A420HBK8_9PEZI</name>
<comment type="caution">
    <text evidence="4">The sequence shown here is derived from an EMBL/GenBank/DDBJ whole genome shotgun (WGS) entry which is preliminary data.</text>
</comment>
<evidence type="ECO:0000313" key="5">
    <source>
        <dbReference type="Proteomes" id="UP000286134"/>
    </source>
</evidence>
<organism evidence="4 5">
    <name type="scientific">Erysiphe neolycopersici</name>
    <dbReference type="NCBI Taxonomy" id="212602"/>
    <lineage>
        <taxon>Eukaryota</taxon>
        <taxon>Fungi</taxon>
        <taxon>Dikarya</taxon>
        <taxon>Ascomycota</taxon>
        <taxon>Pezizomycotina</taxon>
        <taxon>Leotiomycetes</taxon>
        <taxon>Erysiphales</taxon>
        <taxon>Erysiphaceae</taxon>
        <taxon>Erysiphe</taxon>
    </lineage>
</organism>
<dbReference type="STRING" id="212602.A0A420HBK8"/>
<sequence>MSTTTLRRGLGRWFRTVTTTSTGPQLPLAYELHEPSKSITNSSPIIILHGLFGSKKNNRGISKVLARDLGRPVYAIASLILLSLRTKTLKIDLRNHGDSPHHLHHDYLSMARDVEGFIFAHALKKSTIIGHSMGAKTAMMLALVCPALVHDIVSVDNAPVRNMFQSNFSKYIQGLKRIEEQNVQKQSEADGILQKFVESLPVRQFLLGNFYRTEKGTFKSKVPLDILENSLENLRNFPYIDSDSLKFNNPALFIRGTKSKYVTDDFLPEIEKLFPRYRLVDVVAGHWLISENPEEFRKAVVNFLSPA</sequence>
<dbReference type="InterPro" id="IPR029058">
    <property type="entry name" value="AB_hydrolase_fold"/>
</dbReference>
<dbReference type="Gene3D" id="3.40.50.1820">
    <property type="entry name" value="alpha/beta hydrolase"/>
    <property type="match status" value="1"/>
</dbReference>
<dbReference type="GO" id="GO:0005739">
    <property type="term" value="C:mitochondrion"/>
    <property type="evidence" value="ECO:0007669"/>
    <property type="project" value="TreeGrafter"/>
</dbReference>
<gene>
    <name evidence="4" type="ORF">OnM2_095029</name>
</gene>
<dbReference type="Proteomes" id="UP000286134">
    <property type="component" value="Unassembled WGS sequence"/>
</dbReference>
<dbReference type="OrthoDB" id="8119704at2759"/>
<reference evidence="4 5" key="1">
    <citation type="journal article" date="2018" name="BMC Genomics">
        <title>Comparative genome analyses reveal sequence features reflecting distinct modes of host-adaptation between dicot and monocot powdery mildew.</title>
        <authorList>
            <person name="Wu Y."/>
            <person name="Ma X."/>
            <person name="Pan Z."/>
            <person name="Kale S.D."/>
            <person name="Song Y."/>
            <person name="King H."/>
            <person name="Zhang Q."/>
            <person name="Presley C."/>
            <person name="Deng X."/>
            <person name="Wei C.I."/>
            <person name="Xiao S."/>
        </authorList>
    </citation>
    <scope>NUCLEOTIDE SEQUENCE [LARGE SCALE GENOMIC DNA]</scope>
    <source>
        <strain evidence="4">UMSG2</strain>
    </source>
</reference>
<evidence type="ECO:0000256" key="2">
    <source>
        <dbReference type="ARBA" id="ARBA00022801"/>
    </source>
</evidence>
<dbReference type="SUPFAM" id="SSF53474">
    <property type="entry name" value="alpha/beta-Hydrolases"/>
    <property type="match status" value="1"/>
</dbReference>
<comment type="similarity">
    <text evidence="1">Belongs to the AB hydrolase superfamily.</text>
</comment>
<evidence type="ECO:0000259" key="3">
    <source>
        <dbReference type="Pfam" id="PF00561"/>
    </source>
</evidence>
<dbReference type="Pfam" id="PF00561">
    <property type="entry name" value="Abhydrolase_1"/>
    <property type="match status" value="1"/>
</dbReference>
<accession>A0A420HBK8</accession>
<protein>
    <submittedName>
        <fullName evidence="4">Abhydrolase domain-containing protein C22H12.03</fullName>
    </submittedName>
</protein>
<dbReference type="InterPro" id="IPR000073">
    <property type="entry name" value="AB_hydrolase_1"/>
</dbReference>
<keyword evidence="2 4" id="KW-0378">Hydrolase</keyword>
<dbReference type="GO" id="GO:0052689">
    <property type="term" value="F:carboxylic ester hydrolase activity"/>
    <property type="evidence" value="ECO:0007669"/>
    <property type="project" value="TreeGrafter"/>
</dbReference>
<dbReference type="PANTHER" id="PTHR46118">
    <property type="entry name" value="PROTEIN ABHD11"/>
    <property type="match status" value="1"/>
</dbReference>
<dbReference type="EMBL" id="MCFK01009506">
    <property type="protein sequence ID" value="RKF54763.1"/>
    <property type="molecule type" value="Genomic_DNA"/>
</dbReference>
<dbReference type="AlphaFoldDB" id="A0A420HBK8"/>